<sequence>MADSSSAGRAAGTKAAMRRPIPPHITARDMLHRHLHEAGLGLAALAPAWGCKPFSVWRVFQRAQRHLQPQHVEGAIAVLRLDEFDANDLRLRAAREAGWRIDPNFILEPMA</sequence>
<evidence type="ECO:0000313" key="3">
    <source>
        <dbReference type="Proteomes" id="UP000487117"/>
    </source>
</evidence>
<accession>A0A7V8FI24</accession>
<organism evidence="2 3">
    <name type="scientific">Stenotrophomonas maltophilia</name>
    <name type="common">Pseudomonas maltophilia</name>
    <name type="synonym">Xanthomonas maltophilia</name>
    <dbReference type="NCBI Taxonomy" id="40324"/>
    <lineage>
        <taxon>Bacteria</taxon>
        <taxon>Pseudomonadati</taxon>
        <taxon>Pseudomonadota</taxon>
        <taxon>Gammaproteobacteria</taxon>
        <taxon>Lysobacterales</taxon>
        <taxon>Lysobacteraceae</taxon>
        <taxon>Stenotrophomonas</taxon>
        <taxon>Stenotrophomonas maltophilia group</taxon>
    </lineage>
</organism>
<dbReference type="AlphaFoldDB" id="A0A7V8FI24"/>
<evidence type="ECO:0000256" key="1">
    <source>
        <dbReference type="SAM" id="MobiDB-lite"/>
    </source>
</evidence>
<protein>
    <submittedName>
        <fullName evidence="2">Uncharacterized protein</fullName>
    </submittedName>
</protein>
<evidence type="ECO:0000313" key="2">
    <source>
        <dbReference type="EMBL" id="KAF1016230.1"/>
    </source>
</evidence>
<dbReference type="EMBL" id="WNDS01000002">
    <property type="protein sequence ID" value="KAF1016230.1"/>
    <property type="molecule type" value="Genomic_DNA"/>
</dbReference>
<comment type="caution">
    <text evidence="2">The sequence shown here is derived from an EMBL/GenBank/DDBJ whole genome shotgun (WGS) entry which is preliminary data.</text>
</comment>
<proteinExistence type="predicted"/>
<gene>
    <name evidence="2" type="ORF">GAK31_01719</name>
</gene>
<name>A0A7V8FI24_STEMA</name>
<dbReference type="Proteomes" id="UP000487117">
    <property type="component" value="Unassembled WGS sequence"/>
</dbReference>
<reference evidence="3" key="1">
    <citation type="journal article" date="2020" name="MBio">
        <title>Horizontal gene transfer to a defensive symbiont with a reduced genome amongst a multipartite beetle microbiome.</title>
        <authorList>
            <person name="Waterworth S.C."/>
            <person name="Florez L.V."/>
            <person name="Rees E.R."/>
            <person name="Hertweck C."/>
            <person name="Kaltenpoth M."/>
            <person name="Kwan J.C."/>
        </authorList>
    </citation>
    <scope>NUCLEOTIDE SEQUENCE [LARGE SCALE GENOMIC DNA]</scope>
</reference>
<feature type="region of interest" description="Disordered" evidence="1">
    <location>
        <begin position="1"/>
        <end position="23"/>
    </location>
</feature>